<proteinExistence type="predicted"/>
<evidence type="ECO:0008006" key="3">
    <source>
        <dbReference type="Google" id="ProtNLM"/>
    </source>
</evidence>
<organism evidence="1 2">
    <name type="scientific">Potamilus streckersoni</name>
    <dbReference type="NCBI Taxonomy" id="2493646"/>
    <lineage>
        <taxon>Eukaryota</taxon>
        <taxon>Metazoa</taxon>
        <taxon>Spiralia</taxon>
        <taxon>Lophotrochozoa</taxon>
        <taxon>Mollusca</taxon>
        <taxon>Bivalvia</taxon>
        <taxon>Autobranchia</taxon>
        <taxon>Heteroconchia</taxon>
        <taxon>Palaeoheterodonta</taxon>
        <taxon>Unionida</taxon>
        <taxon>Unionoidea</taxon>
        <taxon>Unionidae</taxon>
        <taxon>Ambleminae</taxon>
        <taxon>Lampsilini</taxon>
        <taxon>Potamilus</taxon>
    </lineage>
</organism>
<reference evidence="1" key="3">
    <citation type="submission" date="2023-05" db="EMBL/GenBank/DDBJ databases">
        <authorList>
            <person name="Smith C.H."/>
        </authorList>
    </citation>
    <scope>NUCLEOTIDE SEQUENCE</scope>
    <source>
        <strain evidence="1">CHS0354</strain>
        <tissue evidence="1">Mantle</tissue>
    </source>
</reference>
<protein>
    <recommendedName>
        <fullName evidence="3">GAF domain-containing protein</fullName>
    </recommendedName>
</protein>
<dbReference type="AlphaFoldDB" id="A0AAE0SC05"/>
<gene>
    <name evidence="1" type="ORF">CHS0354_027774</name>
</gene>
<reference evidence="1" key="1">
    <citation type="journal article" date="2021" name="Genome Biol. Evol.">
        <title>A High-Quality Reference Genome for a Parasitic Bivalve with Doubly Uniparental Inheritance (Bivalvia: Unionida).</title>
        <authorList>
            <person name="Smith C.H."/>
        </authorList>
    </citation>
    <scope>NUCLEOTIDE SEQUENCE</scope>
    <source>
        <strain evidence="1">CHS0354</strain>
    </source>
</reference>
<evidence type="ECO:0000313" key="1">
    <source>
        <dbReference type="EMBL" id="KAK3588550.1"/>
    </source>
</evidence>
<comment type="caution">
    <text evidence="1">The sequence shown here is derived from an EMBL/GenBank/DDBJ whole genome shotgun (WGS) entry which is preliminary data.</text>
</comment>
<dbReference type="EMBL" id="JAEAOA010001684">
    <property type="protein sequence ID" value="KAK3588550.1"/>
    <property type="molecule type" value="Genomic_DNA"/>
</dbReference>
<accession>A0AAE0SC05</accession>
<name>A0AAE0SC05_9BIVA</name>
<keyword evidence="2" id="KW-1185">Reference proteome</keyword>
<dbReference type="Proteomes" id="UP001195483">
    <property type="component" value="Unassembled WGS sequence"/>
</dbReference>
<sequence length="221" mass="24740">MVILTCQLIGNAVLAMIDPDRFRRGQSDFKSPSNFDKCQHCGASVSQNTNRLVDAVSHEKHEALLNLLEASDLPSLSRAVAKVLTTSIKSATGCAVYFKSLDDSLHKDQLELYIGERKHVQLDQDNGSNIIWDAYRHGRTVCVNGWVVPESLFKVIRSNSWGCIRPETKVSCLPVQKDAKSPVLAVLVVSHNEEWNQYDAWELSCLSKQESCMIKMQVTFS</sequence>
<reference evidence="1" key="2">
    <citation type="journal article" date="2021" name="Genome Biol. Evol.">
        <title>Developing a high-quality reference genome for a parasitic bivalve with doubly uniparental inheritance (Bivalvia: Unionida).</title>
        <authorList>
            <person name="Smith C.H."/>
        </authorList>
    </citation>
    <scope>NUCLEOTIDE SEQUENCE</scope>
    <source>
        <strain evidence="1">CHS0354</strain>
        <tissue evidence="1">Mantle</tissue>
    </source>
</reference>
<evidence type="ECO:0000313" key="2">
    <source>
        <dbReference type="Proteomes" id="UP001195483"/>
    </source>
</evidence>